<name>A0AAD4QXX8_9BILA</name>
<gene>
    <name evidence="1" type="ORF">DdX_18619</name>
</gene>
<comment type="caution">
    <text evidence="1">The sequence shown here is derived from an EMBL/GenBank/DDBJ whole genome shotgun (WGS) entry which is preliminary data.</text>
</comment>
<evidence type="ECO:0000313" key="1">
    <source>
        <dbReference type="EMBL" id="KAI1697225.1"/>
    </source>
</evidence>
<organism evidence="1 2">
    <name type="scientific">Ditylenchus destructor</name>
    <dbReference type="NCBI Taxonomy" id="166010"/>
    <lineage>
        <taxon>Eukaryota</taxon>
        <taxon>Metazoa</taxon>
        <taxon>Ecdysozoa</taxon>
        <taxon>Nematoda</taxon>
        <taxon>Chromadorea</taxon>
        <taxon>Rhabditida</taxon>
        <taxon>Tylenchina</taxon>
        <taxon>Tylenchomorpha</taxon>
        <taxon>Sphaerularioidea</taxon>
        <taxon>Anguinidae</taxon>
        <taxon>Anguininae</taxon>
        <taxon>Ditylenchus</taxon>
    </lineage>
</organism>
<dbReference type="EMBL" id="JAKKPZ010000280">
    <property type="protein sequence ID" value="KAI1697225.1"/>
    <property type="molecule type" value="Genomic_DNA"/>
</dbReference>
<evidence type="ECO:0000313" key="2">
    <source>
        <dbReference type="Proteomes" id="UP001201812"/>
    </source>
</evidence>
<dbReference type="AlphaFoldDB" id="A0AAD4QXX8"/>
<keyword evidence="2" id="KW-1185">Reference proteome</keyword>
<sequence length="77" mass="8618">MYVDDGTLGAESEEEALFKCSQSKLIFQRAGMNLRGYLVNSDAVMSQIPEEDRSSNDNPKFLGIPWNSKLDELADQC</sequence>
<proteinExistence type="predicted"/>
<dbReference type="Proteomes" id="UP001201812">
    <property type="component" value="Unassembled WGS sequence"/>
</dbReference>
<reference evidence="1" key="1">
    <citation type="submission" date="2022-01" db="EMBL/GenBank/DDBJ databases">
        <title>Genome Sequence Resource for Two Populations of Ditylenchus destructor, the Migratory Endoparasitic Phytonematode.</title>
        <authorList>
            <person name="Zhang H."/>
            <person name="Lin R."/>
            <person name="Xie B."/>
        </authorList>
    </citation>
    <scope>NUCLEOTIDE SEQUENCE</scope>
    <source>
        <strain evidence="1">BazhouSP</strain>
    </source>
</reference>
<accession>A0AAD4QXX8</accession>
<protein>
    <submittedName>
        <fullName evidence="1">Uncharacterized protein</fullName>
    </submittedName>
</protein>